<dbReference type="CDD" id="cd21109">
    <property type="entry name" value="SPASM"/>
    <property type="match status" value="1"/>
</dbReference>
<dbReference type="AlphaFoldDB" id="A0A6J7JT12"/>
<name>A0A6J7JT12_9ZZZZ</name>
<dbReference type="Pfam" id="PF13186">
    <property type="entry name" value="SPASM"/>
    <property type="match status" value="1"/>
</dbReference>
<evidence type="ECO:0000256" key="4">
    <source>
        <dbReference type="ARBA" id="ARBA00022723"/>
    </source>
</evidence>
<evidence type="ECO:0000256" key="6">
    <source>
        <dbReference type="ARBA" id="ARBA00023014"/>
    </source>
</evidence>
<protein>
    <submittedName>
        <fullName evidence="9">Unannotated protein</fullName>
    </submittedName>
</protein>
<dbReference type="EMBL" id="CAFBNC010000091">
    <property type="protein sequence ID" value="CAB4946023.1"/>
    <property type="molecule type" value="Genomic_DNA"/>
</dbReference>
<dbReference type="InterPro" id="IPR058240">
    <property type="entry name" value="rSAM_sf"/>
</dbReference>
<dbReference type="Gene3D" id="3.20.20.70">
    <property type="entry name" value="Aldolase class I"/>
    <property type="match status" value="1"/>
</dbReference>
<evidence type="ECO:0000256" key="2">
    <source>
        <dbReference type="ARBA" id="ARBA00022485"/>
    </source>
</evidence>
<evidence type="ECO:0000259" key="7">
    <source>
        <dbReference type="PROSITE" id="PS51918"/>
    </source>
</evidence>
<dbReference type="InterPro" id="IPR007197">
    <property type="entry name" value="rSAM"/>
</dbReference>
<dbReference type="InterPro" id="IPR050377">
    <property type="entry name" value="Radical_SAM_PqqE_MftC-like"/>
</dbReference>
<dbReference type="CDD" id="cd01335">
    <property type="entry name" value="Radical_SAM"/>
    <property type="match status" value="1"/>
</dbReference>
<keyword evidence="3" id="KW-0949">S-adenosyl-L-methionine</keyword>
<dbReference type="SUPFAM" id="SSF102114">
    <property type="entry name" value="Radical SAM enzymes"/>
    <property type="match status" value="1"/>
</dbReference>
<keyword evidence="2" id="KW-0004">4Fe-4S</keyword>
<evidence type="ECO:0000256" key="3">
    <source>
        <dbReference type="ARBA" id="ARBA00022691"/>
    </source>
</evidence>
<keyword evidence="4" id="KW-0479">Metal-binding</keyword>
<accession>A0A6J7JT12</accession>
<evidence type="ECO:0000256" key="5">
    <source>
        <dbReference type="ARBA" id="ARBA00023004"/>
    </source>
</evidence>
<dbReference type="GO" id="GO:0003824">
    <property type="term" value="F:catalytic activity"/>
    <property type="evidence" value="ECO:0007669"/>
    <property type="project" value="InterPro"/>
</dbReference>
<dbReference type="PROSITE" id="PS51918">
    <property type="entry name" value="RADICAL_SAM"/>
    <property type="match status" value="1"/>
</dbReference>
<dbReference type="GO" id="GO:0051536">
    <property type="term" value="F:iron-sulfur cluster binding"/>
    <property type="evidence" value="ECO:0007669"/>
    <property type="project" value="UniProtKB-KW"/>
</dbReference>
<dbReference type="EMBL" id="CAEMXZ010000180">
    <property type="protein sequence ID" value="CAB4324614.1"/>
    <property type="molecule type" value="Genomic_DNA"/>
</dbReference>
<evidence type="ECO:0000256" key="1">
    <source>
        <dbReference type="ARBA" id="ARBA00001966"/>
    </source>
</evidence>
<sequence>MQGSTRKAPGLLEQKRNAFWREYGYHHGHERVRNLPSVFAIESTNLCNLRCVMCPRGEPDVMERSLGLLDDEVLDRVLEEARFFGDPCWFHWFGEPLLHPRIFDQIERAKSQGVPNLGISTNGTLLDSNRREAILDSPLDTLLIAIDGTTKEVYERVRLSARHSFEEVVENAQAFLSARQARGSTRPHTILSIIVMDETEAQLAEFQRFWTQAGADEVVFKSFVNWANQVNGLDELTITVKPSRSSPARANPCRYLWESVVIAWNGLVVPCCYDYDAKEVLGDLKVQSLAEIWNGEPIRRLRRDEAAGCNNSSLCAGCDQAPGIPRQRLWPIRR</sequence>
<keyword evidence="6" id="KW-0411">Iron-sulfur</keyword>
<feature type="domain" description="Radical SAM core" evidence="7">
    <location>
        <begin position="33"/>
        <end position="259"/>
    </location>
</feature>
<dbReference type="Pfam" id="PF04055">
    <property type="entry name" value="Radical_SAM"/>
    <property type="match status" value="1"/>
</dbReference>
<reference evidence="9" key="1">
    <citation type="submission" date="2020-05" db="EMBL/GenBank/DDBJ databases">
        <authorList>
            <person name="Chiriac C."/>
            <person name="Salcher M."/>
            <person name="Ghai R."/>
            <person name="Kavagutti S V."/>
        </authorList>
    </citation>
    <scope>NUCLEOTIDE SEQUENCE</scope>
</reference>
<dbReference type="InterPro" id="IPR034391">
    <property type="entry name" value="AdoMet-like_SPASM_containing"/>
</dbReference>
<proteinExistence type="predicted"/>
<dbReference type="SFLD" id="SFLDG01067">
    <property type="entry name" value="SPASM/twitch_domain_containing"/>
    <property type="match status" value="1"/>
</dbReference>
<dbReference type="InterPro" id="IPR023885">
    <property type="entry name" value="4Fe4S-binding_SPASM_dom"/>
</dbReference>
<gene>
    <name evidence="8" type="ORF">UFOPK1392_02390</name>
    <name evidence="9" type="ORF">UFOPK3733_01586</name>
</gene>
<dbReference type="InterPro" id="IPR013785">
    <property type="entry name" value="Aldolase_TIM"/>
</dbReference>
<dbReference type="SFLD" id="SFLDG01387">
    <property type="entry name" value="BtrN-like_SPASM_domain_contain"/>
    <property type="match status" value="1"/>
</dbReference>
<evidence type="ECO:0000313" key="9">
    <source>
        <dbReference type="EMBL" id="CAB4946023.1"/>
    </source>
</evidence>
<dbReference type="PANTHER" id="PTHR11228:SF34">
    <property type="entry name" value="TUNGSTEN-CONTAINING ALDEHYDE FERREDOXIN OXIDOREDUCTASE COFACTOR MODIFYING PROTEIN"/>
    <property type="match status" value="1"/>
</dbReference>
<evidence type="ECO:0000313" key="8">
    <source>
        <dbReference type="EMBL" id="CAB4324614.1"/>
    </source>
</evidence>
<comment type="cofactor">
    <cofactor evidence="1">
        <name>[4Fe-4S] cluster</name>
        <dbReference type="ChEBI" id="CHEBI:49883"/>
    </cofactor>
</comment>
<dbReference type="PANTHER" id="PTHR11228">
    <property type="entry name" value="RADICAL SAM DOMAIN PROTEIN"/>
    <property type="match status" value="1"/>
</dbReference>
<keyword evidence="5" id="KW-0408">Iron</keyword>
<dbReference type="SFLD" id="SFLDS00029">
    <property type="entry name" value="Radical_SAM"/>
    <property type="match status" value="1"/>
</dbReference>
<dbReference type="GO" id="GO:0046872">
    <property type="term" value="F:metal ion binding"/>
    <property type="evidence" value="ECO:0007669"/>
    <property type="project" value="UniProtKB-KW"/>
</dbReference>
<organism evidence="9">
    <name type="scientific">freshwater metagenome</name>
    <dbReference type="NCBI Taxonomy" id="449393"/>
    <lineage>
        <taxon>unclassified sequences</taxon>
        <taxon>metagenomes</taxon>
        <taxon>ecological metagenomes</taxon>
    </lineage>
</organism>